<evidence type="ECO:0000256" key="9">
    <source>
        <dbReference type="SAM" id="MobiDB-lite"/>
    </source>
</evidence>
<comment type="subcellular location">
    <subcellularLocation>
        <location evidence="8">Cytoplasm</location>
    </subcellularLocation>
</comment>
<dbReference type="Gene3D" id="3.40.640.10">
    <property type="entry name" value="Type I PLP-dependent aspartate aminotransferase-like (Major domain)"/>
    <property type="match status" value="1"/>
</dbReference>
<evidence type="ECO:0000256" key="10">
    <source>
        <dbReference type="SAM" id="Phobius"/>
    </source>
</evidence>
<dbReference type="InterPro" id="IPR049704">
    <property type="entry name" value="Aminotrans_3_PPA_site"/>
</dbReference>
<comment type="pathway">
    <text evidence="3">Porphyrin-containing compound metabolism; protoporphyrin-IX biosynthesis; 5-aminolevulinate from L-glutamyl-tRNA(Glu): step 2/2.</text>
</comment>
<reference evidence="11" key="1">
    <citation type="submission" date="2023-07" db="EMBL/GenBank/DDBJ databases">
        <title>Sequencing the genomes of 1000 actinobacteria strains.</title>
        <authorList>
            <person name="Klenk H.-P."/>
        </authorList>
    </citation>
    <scope>NUCLEOTIDE SEQUENCE</scope>
    <source>
        <strain evidence="11">DSM 45977</strain>
    </source>
</reference>
<dbReference type="NCBIfam" id="TIGR00713">
    <property type="entry name" value="hemL"/>
    <property type="match status" value="1"/>
</dbReference>
<dbReference type="EMBL" id="JAVDXW010000001">
    <property type="protein sequence ID" value="MDR7302369.1"/>
    <property type="molecule type" value="Genomic_DNA"/>
</dbReference>
<dbReference type="NCBIfam" id="NF000818">
    <property type="entry name" value="PRK00062.1"/>
    <property type="match status" value="1"/>
</dbReference>
<keyword evidence="12" id="KW-1185">Reference proteome</keyword>
<dbReference type="AlphaFoldDB" id="A0AAE3ZG33"/>
<accession>A0AAE3ZG33</accession>
<dbReference type="GO" id="GO:0008483">
    <property type="term" value="F:transaminase activity"/>
    <property type="evidence" value="ECO:0007669"/>
    <property type="project" value="InterPro"/>
</dbReference>
<dbReference type="InterPro" id="IPR015421">
    <property type="entry name" value="PyrdxlP-dep_Trfase_major"/>
</dbReference>
<sequence length="636" mass="65674">MRIPDSSADSGSAGSETGTVVAGSHTRRRRPWQAVPAAAELVVAVLLVLAALRAWEWAVVPIELPGLPAPSEGVTRLLGSWIALAVLAVTVAGLLVLDMLRRFALASWGQQRQPVPEQGPPEQGAPGEGAPRQEMPGQDIPDRTDPPSEALPASGDVAVCGGPVPTHPTFGTVTSCQTGSVTAETPTNPTSVNQASEPGADPAPRSRQLFDRAEAVIPGGVNSPVRAFHSVGGSPRFMVRGEGPYLWDADDNRYVDLVSSWGPMVNGHAHPDVVRAVRDAATDGLSFGTPGVGEIDLAQEIIDRVDPVEHVRLVNSGTEATMSSVRLARAFTGRNKVVKFSGCYHGHVDSLLAGAGSGVATLGLPAIPGVTSAQAADTIVVPYNDLEAVRQAFTEHGDDIACVITEAAAGNMGAIAPEPGFNAALREITRSAGALLIMDEVMTGFRVSSAGWYGLDGVAGDLYTFGKVMSGGLPAAAFGGRADVMDLLAPTGPVYQAGTLAGNPVAVAAGLANLRAADADAYAALDRNAQRLGDLLGSALTAEGVPHQVSLAGNLVSVFFSESPVRNFADAQAQQSWRFPPFFHALLQRGVYPPPSAFECWFVNAAMDDAAFEAIEQAVPHAAAAAAAATAPEAGA</sequence>
<dbReference type="InterPro" id="IPR015422">
    <property type="entry name" value="PyrdxlP-dep_Trfase_small"/>
</dbReference>
<evidence type="ECO:0000256" key="1">
    <source>
        <dbReference type="ARBA" id="ARBA00001579"/>
    </source>
</evidence>
<keyword evidence="8" id="KW-0963">Cytoplasm</keyword>
<keyword evidence="7 8" id="KW-0627">Porphyrin biosynthesis</keyword>
<dbReference type="GO" id="GO:0030170">
    <property type="term" value="F:pyridoxal phosphate binding"/>
    <property type="evidence" value="ECO:0007669"/>
    <property type="project" value="InterPro"/>
</dbReference>
<comment type="cofactor">
    <cofactor evidence="2 8">
        <name>pyridoxal 5'-phosphate</name>
        <dbReference type="ChEBI" id="CHEBI:597326"/>
    </cofactor>
</comment>
<dbReference type="Pfam" id="PF00202">
    <property type="entry name" value="Aminotran_3"/>
    <property type="match status" value="1"/>
</dbReference>
<dbReference type="InterPro" id="IPR005814">
    <property type="entry name" value="Aminotrans_3"/>
</dbReference>
<feature type="region of interest" description="Disordered" evidence="9">
    <location>
        <begin position="175"/>
        <end position="205"/>
    </location>
</feature>
<evidence type="ECO:0000256" key="4">
    <source>
        <dbReference type="ARBA" id="ARBA00008981"/>
    </source>
</evidence>
<comment type="similarity">
    <text evidence="4 8">Belongs to the class-III pyridoxal-phosphate-dependent aminotransferase family. HemL subfamily.</text>
</comment>
<gene>
    <name evidence="8" type="primary">hemL</name>
    <name evidence="11" type="ORF">JOF55_002550</name>
</gene>
<evidence type="ECO:0000256" key="7">
    <source>
        <dbReference type="ARBA" id="ARBA00023244"/>
    </source>
</evidence>
<name>A0AAE3ZG33_9ACTN</name>
<dbReference type="CDD" id="cd00610">
    <property type="entry name" value="OAT_like"/>
    <property type="match status" value="1"/>
</dbReference>
<dbReference type="SUPFAM" id="SSF53383">
    <property type="entry name" value="PLP-dependent transferases"/>
    <property type="match status" value="1"/>
</dbReference>
<comment type="subunit">
    <text evidence="8">Homodimer.</text>
</comment>
<dbReference type="GO" id="GO:0042286">
    <property type="term" value="F:glutamate-1-semialdehyde 2,1-aminomutase activity"/>
    <property type="evidence" value="ECO:0007669"/>
    <property type="project" value="UniProtKB-UniRule"/>
</dbReference>
<dbReference type="GO" id="GO:0006782">
    <property type="term" value="P:protoporphyrinogen IX biosynthetic process"/>
    <property type="evidence" value="ECO:0007669"/>
    <property type="project" value="UniProtKB-UniRule"/>
</dbReference>
<proteinExistence type="inferred from homology"/>
<dbReference type="Proteomes" id="UP001180845">
    <property type="component" value="Unassembled WGS sequence"/>
</dbReference>
<feature type="compositionally biased region" description="Polar residues" evidence="9">
    <location>
        <begin position="175"/>
        <end position="196"/>
    </location>
</feature>
<dbReference type="EC" id="5.4.3.8" evidence="8"/>
<keyword evidence="6 8" id="KW-0413">Isomerase</keyword>
<evidence type="ECO:0000256" key="2">
    <source>
        <dbReference type="ARBA" id="ARBA00001933"/>
    </source>
</evidence>
<evidence type="ECO:0000256" key="3">
    <source>
        <dbReference type="ARBA" id="ARBA00004819"/>
    </source>
</evidence>
<dbReference type="PANTHER" id="PTHR43713">
    <property type="entry name" value="GLUTAMATE-1-SEMIALDEHYDE 2,1-AMINOMUTASE"/>
    <property type="match status" value="1"/>
</dbReference>
<protein>
    <recommendedName>
        <fullName evidence="8">Glutamate-1-semialdehyde 2,1-aminomutase</fullName>
        <shortName evidence="8">GSA</shortName>
        <ecNumber evidence="8">5.4.3.8</ecNumber>
    </recommendedName>
    <alternativeName>
        <fullName evidence="8">Glutamate-1-semialdehyde aminotransferase</fullName>
        <shortName evidence="8">GSA-AT</shortName>
    </alternativeName>
</protein>
<dbReference type="PROSITE" id="PS00600">
    <property type="entry name" value="AA_TRANSFER_CLASS_3"/>
    <property type="match status" value="1"/>
</dbReference>
<keyword evidence="10" id="KW-1133">Transmembrane helix</keyword>
<evidence type="ECO:0000256" key="6">
    <source>
        <dbReference type="ARBA" id="ARBA00023235"/>
    </source>
</evidence>
<feature type="region of interest" description="Disordered" evidence="9">
    <location>
        <begin position="1"/>
        <end position="26"/>
    </location>
</feature>
<dbReference type="InterPro" id="IPR004639">
    <property type="entry name" value="4pyrrol_synth_GluAld_NH2Trfase"/>
</dbReference>
<organism evidence="11 12">
    <name type="scientific">Haloactinomyces albus</name>
    <dbReference type="NCBI Taxonomy" id="1352928"/>
    <lineage>
        <taxon>Bacteria</taxon>
        <taxon>Bacillati</taxon>
        <taxon>Actinomycetota</taxon>
        <taxon>Actinomycetes</taxon>
        <taxon>Actinopolysporales</taxon>
        <taxon>Actinopolysporaceae</taxon>
        <taxon>Haloactinomyces</taxon>
    </lineage>
</organism>
<feature type="compositionally biased region" description="Low complexity" evidence="9">
    <location>
        <begin position="109"/>
        <end position="132"/>
    </location>
</feature>
<keyword evidence="5 8" id="KW-0663">Pyridoxal phosphate</keyword>
<comment type="catalytic activity">
    <reaction evidence="1 8">
        <text>(S)-4-amino-5-oxopentanoate = 5-aminolevulinate</text>
        <dbReference type="Rhea" id="RHEA:14265"/>
        <dbReference type="ChEBI" id="CHEBI:57501"/>
        <dbReference type="ChEBI" id="CHEBI:356416"/>
        <dbReference type="EC" id="5.4.3.8"/>
    </reaction>
</comment>
<evidence type="ECO:0000313" key="12">
    <source>
        <dbReference type="Proteomes" id="UP001180845"/>
    </source>
</evidence>
<evidence type="ECO:0000256" key="8">
    <source>
        <dbReference type="HAMAP-Rule" id="MF_00375"/>
    </source>
</evidence>
<dbReference type="FunFam" id="3.40.640.10:FF:000021">
    <property type="entry name" value="Glutamate-1-semialdehyde 2,1-aminomutase"/>
    <property type="match status" value="1"/>
</dbReference>
<feature type="modified residue" description="N6-(pyridoxal phosphate)lysine" evidence="8">
    <location>
        <position position="467"/>
    </location>
</feature>
<dbReference type="Gene3D" id="3.90.1150.10">
    <property type="entry name" value="Aspartate Aminotransferase, domain 1"/>
    <property type="match status" value="1"/>
</dbReference>
<dbReference type="GO" id="GO:0005737">
    <property type="term" value="C:cytoplasm"/>
    <property type="evidence" value="ECO:0007669"/>
    <property type="project" value="UniProtKB-SubCell"/>
</dbReference>
<evidence type="ECO:0000256" key="5">
    <source>
        <dbReference type="ARBA" id="ARBA00022898"/>
    </source>
</evidence>
<dbReference type="HAMAP" id="MF_00375">
    <property type="entry name" value="HemL_aminotrans_3"/>
    <property type="match status" value="1"/>
</dbReference>
<comment type="caution">
    <text evidence="11">The sequence shown here is derived from an EMBL/GenBank/DDBJ whole genome shotgun (WGS) entry which is preliminary data.</text>
</comment>
<feature type="transmembrane region" description="Helical" evidence="10">
    <location>
        <begin position="78"/>
        <end position="97"/>
    </location>
</feature>
<feature type="region of interest" description="Disordered" evidence="9">
    <location>
        <begin position="109"/>
        <end position="163"/>
    </location>
</feature>
<keyword evidence="10" id="KW-0472">Membrane</keyword>
<keyword evidence="10" id="KW-0812">Transmembrane</keyword>
<feature type="compositionally biased region" description="Low complexity" evidence="9">
    <location>
        <begin position="1"/>
        <end position="15"/>
    </location>
</feature>
<dbReference type="PANTHER" id="PTHR43713:SF3">
    <property type="entry name" value="GLUTAMATE-1-SEMIALDEHYDE 2,1-AMINOMUTASE 1, CHLOROPLASTIC-RELATED"/>
    <property type="match status" value="1"/>
</dbReference>
<evidence type="ECO:0000313" key="11">
    <source>
        <dbReference type="EMBL" id="MDR7302369.1"/>
    </source>
</evidence>
<dbReference type="InterPro" id="IPR015424">
    <property type="entry name" value="PyrdxlP-dep_Trfase"/>
</dbReference>